<evidence type="ECO:0000259" key="2">
    <source>
        <dbReference type="Pfam" id="PF02350"/>
    </source>
</evidence>
<dbReference type="InterPro" id="IPR003331">
    <property type="entry name" value="UDP_GlcNAc_Epimerase_2_dom"/>
</dbReference>
<evidence type="ECO:0000313" key="3">
    <source>
        <dbReference type="EMBL" id="MBD3867905.1"/>
    </source>
</evidence>
<dbReference type="Proteomes" id="UP000648239">
    <property type="component" value="Unassembled WGS sequence"/>
</dbReference>
<dbReference type="SUPFAM" id="SSF53756">
    <property type="entry name" value="UDP-Glycosyltransferase/glycogen phosphorylase"/>
    <property type="match status" value="1"/>
</dbReference>
<proteinExistence type="inferred from homology"/>
<reference evidence="3 4" key="1">
    <citation type="submission" date="2020-08" db="EMBL/GenBank/DDBJ databases">
        <title>Acidobacteriota in marine sediments use diverse sulfur dissimilation pathways.</title>
        <authorList>
            <person name="Wasmund K."/>
        </authorList>
    </citation>
    <scope>NUCLEOTIDE SEQUENCE [LARGE SCALE GENOMIC DNA]</scope>
    <source>
        <strain evidence="3">MAG AM4</strain>
    </source>
</reference>
<keyword evidence="1" id="KW-0413">Isomerase</keyword>
<dbReference type="AlphaFoldDB" id="A0A8J7C1L9"/>
<dbReference type="GO" id="GO:0016853">
    <property type="term" value="F:isomerase activity"/>
    <property type="evidence" value="ECO:0007669"/>
    <property type="project" value="UniProtKB-KW"/>
</dbReference>
<dbReference type="EMBL" id="JACXWD010000018">
    <property type="protein sequence ID" value="MBD3867905.1"/>
    <property type="molecule type" value="Genomic_DNA"/>
</dbReference>
<accession>A0A8J7C1L9</accession>
<comment type="similarity">
    <text evidence="1">Belongs to the UDP-N-acetylglucosamine 2-epimerase family.</text>
</comment>
<dbReference type="PANTHER" id="PTHR43174:SF3">
    <property type="entry name" value="UDP-N-ACETYLGLUCOSAMINE 2-EPIMERASE"/>
    <property type="match status" value="1"/>
</dbReference>
<sequence>MLGTKAQLIKMAPVMRLFRRRNIPYNFIATGQHKETMTGLLKDFNLPQPDITLYSGPDITSPLRMFAWAARILFRSLTSRKQIFGNDHNGIVLVHGDTLSTVLGALIGRLAGLKVGHVESGLRSFRMFHPFPEELTRRITFRLSHILFCPGEWAVKNVSHMKKTIIDTGCNTMIEIAALSKDLSARTDHVPKGIFCLASIHRFENIFNQSTFRELIAHLEQIANSTPLVFILHPPTEQQLHRYKLYTRLEDNPRIELRPRYSYLDFAALLRKAEFVVTDGGSLQEESSYLGIPCLLMRKATERQEGLGGNVCLSRLDSRTIRNFIENYSEHRCPALSCDIAPSEAIADEVDTYR</sequence>
<dbReference type="Pfam" id="PF02350">
    <property type="entry name" value="Epimerase_2"/>
    <property type="match status" value="1"/>
</dbReference>
<evidence type="ECO:0000256" key="1">
    <source>
        <dbReference type="RuleBase" id="RU003513"/>
    </source>
</evidence>
<dbReference type="PANTHER" id="PTHR43174">
    <property type="entry name" value="UDP-N-ACETYLGLUCOSAMINE 2-EPIMERASE"/>
    <property type="match status" value="1"/>
</dbReference>
<dbReference type="Gene3D" id="3.40.50.2000">
    <property type="entry name" value="Glycogen Phosphorylase B"/>
    <property type="match status" value="2"/>
</dbReference>
<organism evidence="3 4">
    <name type="scientific">Candidatus Polarisedimenticola svalbardensis</name>
    <dbReference type="NCBI Taxonomy" id="2886004"/>
    <lineage>
        <taxon>Bacteria</taxon>
        <taxon>Pseudomonadati</taxon>
        <taxon>Acidobacteriota</taxon>
        <taxon>Candidatus Polarisedimenticolia</taxon>
        <taxon>Candidatus Polarisedimenticolales</taxon>
        <taxon>Candidatus Polarisedimenticolaceae</taxon>
        <taxon>Candidatus Polarisedimenticola</taxon>
    </lineage>
</organism>
<protein>
    <submittedName>
        <fullName evidence="3">UDP-N-acetylglucosamine 2-epimerase</fullName>
    </submittedName>
</protein>
<dbReference type="InterPro" id="IPR029767">
    <property type="entry name" value="WecB-like"/>
</dbReference>
<comment type="caution">
    <text evidence="3">The sequence shown here is derived from an EMBL/GenBank/DDBJ whole genome shotgun (WGS) entry which is preliminary data.</text>
</comment>
<feature type="domain" description="UDP-N-acetylglucosamine 2-epimerase" evidence="2">
    <location>
        <begin position="19"/>
        <end position="329"/>
    </location>
</feature>
<name>A0A8J7C1L9_9BACT</name>
<gene>
    <name evidence="3" type="ORF">IFK94_07265</name>
</gene>
<evidence type="ECO:0000313" key="4">
    <source>
        <dbReference type="Proteomes" id="UP000648239"/>
    </source>
</evidence>